<dbReference type="InterPro" id="IPR002637">
    <property type="entry name" value="RdgB/HAM1"/>
</dbReference>
<comment type="catalytic activity">
    <reaction evidence="7">
        <text>XTP + H2O = XMP + diphosphate + H(+)</text>
        <dbReference type="Rhea" id="RHEA:28610"/>
        <dbReference type="ChEBI" id="CHEBI:15377"/>
        <dbReference type="ChEBI" id="CHEBI:15378"/>
        <dbReference type="ChEBI" id="CHEBI:33019"/>
        <dbReference type="ChEBI" id="CHEBI:57464"/>
        <dbReference type="ChEBI" id="CHEBI:61314"/>
        <dbReference type="EC" id="3.6.1.66"/>
    </reaction>
</comment>
<feature type="binding site" evidence="7">
    <location>
        <position position="68"/>
    </location>
    <ligand>
        <name>Mg(2+)</name>
        <dbReference type="ChEBI" id="CHEBI:18420"/>
    </ligand>
</feature>
<comment type="similarity">
    <text evidence="1 7 8">Belongs to the HAM1 NTPase family.</text>
</comment>
<reference evidence="9 10" key="1">
    <citation type="submission" date="2023-04" db="EMBL/GenBank/DDBJ databases">
        <title>Luteimonas endophyticus RD2P54.</title>
        <authorList>
            <person name="Sun J.-Q."/>
        </authorList>
    </citation>
    <scope>NUCLEOTIDE SEQUENCE [LARGE SCALE GENOMIC DNA]</scope>
    <source>
        <strain evidence="9 10">RD2P54</strain>
    </source>
</reference>
<dbReference type="EC" id="3.6.1.66" evidence="7"/>
<evidence type="ECO:0000256" key="7">
    <source>
        <dbReference type="HAMAP-Rule" id="MF_01405"/>
    </source>
</evidence>
<feature type="binding site" evidence="7">
    <location>
        <begin position="7"/>
        <end position="12"/>
    </location>
    <ligand>
        <name>substrate</name>
    </ligand>
</feature>
<dbReference type="SUPFAM" id="SSF52972">
    <property type="entry name" value="ITPase-like"/>
    <property type="match status" value="1"/>
</dbReference>
<gene>
    <name evidence="9" type="primary">rdgB</name>
    <name evidence="9" type="ORF">QFW77_07875</name>
</gene>
<comment type="caution">
    <text evidence="9">The sequence shown here is derived from an EMBL/GenBank/DDBJ whole genome shotgun (WGS) entry which is preliminary data.</text>
</comment>
<feature type="binding site" evidence="7">
    <location>
        <position position="39"/>
    </location>
    <ligand>
        <name>Mg(2+)</name>
        <dbReference type="ChEBI" id="CHEBI:18420"/>
    </ligand>
</feature>
<feature type="binding site" evidence="7">
    <location>
        <position position="176"/>
    </location>
    <ligand>
        <name>substrate</name>
    </ligand>
</feature>
<evidence type="ECO:0000256" key="3">
    <source>
        <dbReference type="ARBA" id="ARBA00022741"/>
    </source>
</evidence>
<comment type="cofactor">
    <cofactor evidence="7">
        <name>Mg(2+)</name>
        <dbReference type="ChEBI" id="CHEBI:18420"/>
    </cofactor>
    <text evidence="7">Binds 1 Mg(2+) ion per subunit.</text>
</comment>
<protein>
    <recommendedName>
        <fullName evidence="7">dITP/XTP pyrophosphatase</fullName>
        <ecNumber evidence="7">3.6.1.66</ecNumber>
    </recommendedName>
    <alternativeName>
        <fullName evidence="7">Non-canonical purine NTP pyrophosphatase</fullName>
    </alternativeName>
    <alternativeName>
        <fullName evidence="7">Non-standard purine NTP pyrophosphatase</fullName>
    </alternativeName>
    <alternativeName>
        <fullName evidence="7">Nucleoside-triphosphate diphosphatase</fullName>
    </alternativeName>
    <alternativeName>
        <fullName evidence="7">Nucleoside-triphosphate pyrophosphatase</fullName>
        <shortName evidence="7">NTPase</shortName>
    </alternativeName>
</protein>
<keyword evidence="5 7" id="KW-0460">Magnesium</keyword>
<accession>A0ABT6J7V7</accession>
<dbReference type="InterPro" id="IPR020922">
    <property type="entry name" value="dITP/XTP_pyrophosphatase"/>
</dbReference>
<dbReference type="PANTHER" id="PTHR11067">
    <property type="entry name" value="INOSINE TRIPHOSPHATE PYROPHOSPHATASE/HAM1 PROTEIN"/>
    <property type="match status" value="1"/>
</dbReference>
<keyword evidence="6 7" id="KW-0546">Nucleotide metabolism</keyword>
<evidence type="ECO:0000256" key="6">
    <source>
        <dbReference type="ARBA" id="ARBA00023080"/>
    </source>
</evidence>
<dbReference type="InterPro" id="IPR029001">
    <property type="entry name" value="ITPase-like_fam"/>
</dbReference>
<dbReference type="Gene3D" id="3.90.950.10">
    <property type="match status" value="1"/>
</dbReference>
<proteinExistence type="inferred from homology"/>
<dbReference type="Pfam" id="PF01725">
    <property type="entry name" value="Ham1p_like"/>
    <property type="match status" value="1"/>
</dbReference>
<organism evidence="9 10">
    <name type="scientific">Luteimonas endophytica</name>
    <dbReference type="NCBI Taxonomy" id="3042023"/>
    <lineage>
        <taxon>Bacteria</taxon>
        <taxon>Pseudomonadati</taxon>
        <taxon>Pseudomonadota</taxon>
        <taxon>Gammaproteobacteria</taxon>
        <taxon>Lysobacterales</taxon>
        <taxon>Lysobacteraceae</taxon>
        <taxon>Luteimonas</taxon>
    </lineage>
</organism>
<feature type="binding site" evidence="7">
    <location>
        <position position="69"/>
    </location>
    <ligand>
        <name>substrate</name>
    </ligand>
</feature>
<dbReference type="EMBL" id="JARXRM010000028">
    <property type="protein sequence ID" value="MDH5822911.1"/>
    <property type="molecule type" value="Genomic_DNA"/>
</dbReference>
<name>A0ABT6J7V7_9GAMM</name>
<feature type="binding site" evidence="7">
    <location>
        <begin position="181"/>
        <end position="182"/>
    </location>
    <ligand>
        <name>substrate</name>
    </ligand>
</feature>
<dbReference type="HAMAP" id="MF_01405">
    <property type="entry name" value="Non_canon_purine_NTPase"/>
    <property type="match status" value="1"/>
</dbReference>
<feature type="binding site" evidence="7">
    <location>
        <begin position="153"/>
        <end position="156"/>
    </location>
    <ligand>
        <name>substrate</name>
    </ligand>
</feature>
<comment type="subunit">
    <text evidence="7">Homodimer.</text>
</comment>
<evidence type="ECO:0000256" key="2">
    <source>
        <dbReference type="ARBA" id="ARBA00022723"/>
    </source>
</evidence>
<evidence type="ECO:0000256" key="8">
    <source>
        <dbReference type="RuleBase" id="RU003781"/>
    </source>
</evidence>
<evidence type="ECO:0000256" key="4">
    <source>
        <dbReference type="ARBA" id="ARBA00022801"/>
    </source>
</evidence>
<dbReference type="NCBIfam" id="TIGR00042">
    <property type="entry name" value="RdgB/HAM1 family non-canonical purine NTP pyrophosphatase"/>
    <property type="match status" value="1"/>
</dbReference>
<keyword evidence="2 7" id="KW-0479">Metal-binding</keyword>
<keyword evidence="10" id="KW-1185">Reference proteome</keyword>
<dbReference type="Proteomes" id="UP001156940">
    <property type="component" value="Unassembled WGS sequence"/>
</dbReference>
<dbReference type="PANTHER" id="PTHR11067:SF9">
    <property type="entry name" value="INOSINE TRIPHOSPHATE PYROPHOSPHATASE"/>
    <property type="match status" value="1"/>
</dbReference>
<keyword evidence="3 7" id="KW-0547">Nucleotide-binding</keyword>
<keyword evidence="4 7" id="KW-0378">Hydrolase</keyword>
<evidence type="ECO:0000256" key="5">
    <source>
        <dbReference type="ARBA" id="ARBA00022842"/>
    </source>
</evidence>
<dbReference type="RefSeq" id="WP_280573927.1">
    <property type="nucleotide sequence ID" value="NZ_JARXRM010000028.1"/>
</dbReference>
<comment type="catalytic activity">
    <reaction evidence="7">
        <text>dITP + H2O = dIMP + diphosphate + H(+)</text>
        <dbReference type="Rhea" id="RHEA:28342"/>
        <dbReference type="ChEBI" id="CHEBI:15377"/>
        <dbReference type="ChEBI" id="CHEBI:15378"/>
        <dbReference type="ChEBI" id="CHEBI:33019"/>
        <dbReference type="ChEBI" id="CHEBI:61194"/>
        <dbReference type="ChEBI" id="CHEBI:61382"/>
        <dbReference type="EC" id="3.6.1.66"/>
    </reaction>
</comment>
<dbReference type="CDD" id="cd00515">
    <property type="entry name" value="HAM1"/>
    <property type="match status" value="1"/>
</dbReference>
<evidence type="ECO:0000256" key="1">
    <source>
        <dbReference type="ARBA" id="ARBA00008023"/>
    </source>
</evidence>
<evidence type="ECO:0000313" key="9">
    <source>
        <dbReference type="EMBL" id="MDH5822911.1"/>
    </source>
</evidence>
<feature type="active site" description="Proton acceptor" evidence="7">
    <location>
        <position position="68"/>
    </location>
</feature>
<evidence type="ECO:0000313" key="10">
    <source>
        <dbReference type="Proteomes" id="UP001156940"/>
    </source>
</evidence>
<comment type="function">
    <text evidence="7">Pyrophosphatase that catalyzes the hydrolysis of nucleoside triphosphates to their monophosphate derivatives, with a high preference for the non-canonical purine nucleotides XTP (xanthosine triphosphate), dITP (deoxyinosine triphosphate) and ITP. Seems to function as a house-cleaning enzyme that removes non-canonical purine nucleotides from the nucleotide pool, thus preventing their incorporation into DNA/RNA and avoiding chromosomal lesions.</text>
</comment>
<sequence>MRLVVASGNSGKLGEFRDLLGAGGIDFVAQGELGVLDVEETGLSFVENALLKARNAARATGLPALGDDSGLCVDALAGAPGLYSARYAGGHGNAAANIAKLLAALEGVPAARRTAHFHAVIVVLRHAEDPQPLIAEGSWHGRVLETPRGSGGFGYDPVFLDPESGLSAAELDPARKHRASHRGRALAALQPQLARAFAR</sequence>
<comment type="catalytic activity">
    <reaction evidence="7">
        <text>ITP + H2O = IMP + diphosphate + H(+)</text>
        <dbReference type="Rhea" id="RHEA:29399"/>
        <dbReference type="ChEBI" id="CHEBI:15377"/>
        <dbReference type="ChEBI" id="CHEBI:15378"/>
        <dbReference type="ChEBI" id="CHEBI:33019"/>
        <dbReference type="ChEBI" id="CHEBI:58053"/>
        <dbReference type="ChEBI" id="CHEBI:61402"/>
        <dbReference type="EC" id="3.6.1.66"/>
    </reaction>
</comment>